<comment type="caution">
    <text evidence="1">The sequence shown here is derived from an EMBL/GenBank/DDBJ whole genome shotgun (WGS) entry which is preliminary data.</text>
</comment>
<reference evidence="2" key="1">
    <citation type="submission" date="2023-07" db="EMBL/GenBank/DDBJ databases">
        <title>Functional and genomic diversity of the sorghum phyllosphere microbiome.</title>
        <authorList>
            <person name="Shade A."/>
        </authorList>
    </citation>
    <scope>NUCLEOTIDE SEQUENCE [LARGE SCALE GENOMIC DNA]</scope>
    <source>
        <strain evidence="2">SORGH_AS_0422</strain>
    </source>
</reference>
<proteinExistence type="predicted"/>
<dbReference type="RefSeq" id="WP_311953239.1">
    <property type="nucleotide sequence ID" value="NZ_JAVLVU010000001.1"/>
</dbReference>
<dbReference type="EMBL" id="JAVLVU010000001">
    <property type="protein sequence ID" value="MDT3405113.1"/>
    <property type="molecule type" value="Genomic_DNA"/>
</dbReference>
<protein>
    <recommendedName>
        <fullName evidence="3">DUF3168 domain-containing protein</fullName>
    </recommendedName>
</protein>
<gene>
    <name evidence="1" type="ORF">QE417_004185</name>
</gene>
<sequence>MPLRNHIFNITKTLSCSPGFVYGTANELNQLADDKSFPCVFMYPLQSIDMHPAVNGSVSNTFTVYLEFLHKTDFGQYTTDNETYVAQALQLANEFLVKASKYVDGQTRYFKIITTNKAKCLPVYNKYDVNTTGVGLTLTLQSQSFTNFNS</sequence>
<keyword evidence="2" id="KW-1185">Reference proteome</keyword>
<evidence type="ECO:0000313" key="2">
    <source>
        <dbReference type="Proteomes" id="UP001258315"/>
    </source>
</evidence>
<evidence type="ECO:0000313" key="1">
    <source>
        <dbReference type="EMBL" id="MDT3405113.1"/>
    </source>
</evidence>
<dbReference type="Proteomes" id="UP001258315">
    <property type="component" value="Unassembled WGS sequence"/>
</dbReference>
<accession>A0ABU3GZB8</accession>
<evidence type="ECO:0008006" key="3">
    <source>
        <dbReference type="Google" id="ProtNLM"/>
    </source>
</evidence>
<name>A0ABU3GZB8_9SPHI</name>
<organism evidence="1 2">
    <name type="scientific">Mucilaginibacter terrae</name>
    <dbReference type="NCBI Taxonomy" id="1955052"/>
    <lineage>
        <taxon>Bacteria</taxon>
        <taxon>Pseudomonadati</taxon>
        <taxon>Bacteroidota</taxon>
        <taxon>Sphingobacteriia</taxon>
        <taxon>Sphingobacteriales</taxon>
        <taxon>Sphingobacteriaceae</taxon>
        <taxon>Mucilaginibacter</taxon>
    </lineage>
</organism>